<feature type="region of interest" description="Disordered" evidence="4">
    <location>
        <begin position="222"/>
        <end position="242"/>
    </location>
</feature>
<accession>A0A0K1PW46</accession>
<comment type="similarity">
    <text evidence="3">Belongs to the glycosyl hydrolase 26 family.</text>
</comment>
<dbReference type="InterPro" id="IPR017853">
    <property type="entry name" value="GH"/>
</dbReference>
<evidence type="ECO:0008006" key="9">
    <source>
        <dbReference type="Google" id="ProtNLM"/>
    </source>
</evidence>
<protein>
    <recommendedName>
        <fullName evidence="9">GH26 domain-containing protein</fullName>
    </recommendedName>
</protein>
<dbReference type="PANTHER" id="PTHR46780">
    <property type="entry name" value="PROTEIN EVA-1"/>
    <property type="match status" value="1"/>
</dbReference>
<keyword evidence="8" id="KW-1185">Reference proteome</keyword>
<evidence type="ECO:0000256" key="3">
    <source>
        <dbReference type="PROSITE-ProRule" id="PRU01100"/>
    </source>
</evidence>
<dbReference type="PROSITE" id="PS51764">
    <property type="entry name" value="GH26"/>
    <property type="match status" value="1"/>
</dbReference>
<evidence type="ECO:0000256" key="2">
    <source>
        <dbReference type="ARBA" id="ARBA00023295"/>
    </source>
</evidence>
<evidence type="ECO:0000256" key="1">
    <source>
        <dbReference type="ARBA" id="ARBA00022801"/>
    </source>
</evidence>
<dbReference type="CDD" id="cd22842">
    <property type="entry name" value="Gal_Rha_Lectin_BGal"/>
    <property type="match status" value="2"/>
</dbReference>
<dbReference type="GO" id="GO:0030246">
    <property type="term" value="F:carbohydrate binding"/>
    <property type="evidence" value="ECO:0007669"/>
    <property type="project" value="InterPro"/>
</dbReference>
<feature type="active site" description="Proton donor" evidence="3">
    <location>
        <position position="349"/>
    </location>
</feature>
<dbReference type="KEGG" id="llu:AKJ09_04402"/>
<keyword evidence="1 3" id="KW-0378">Hydrolase</keyword>
<dbReference type="Pfam" id="PF02140">
    <property type="entry name" value="SUEL_Lectin"/>
    <property type="match status" value="2"/>
</dbReference>
<dbReference type="InterPro" id="IPR043159">
    <property type="entry name" value="Lectin_gal-bd_sf"/>
</dbReference>
<dbReference type="EMBL" id="CP012333">
    <property type="protein sequence ID" value="AKU97738.1"/>
    <property type="molecule type" value="Genomic_DNA"/>
</dbReference>
<proteinExistence type="inferred from homology"/>
<organism evidence="7 8">
    <name type="scientific">Labilithrix luteola</name>
    <dbReference type="NCBI Taxonomy" id="1391654"/>
    <lineage>
        <taxon>Bacteria</taxon>
        <taxon>Pseudomonadati</taxon>
        <taxon>Myxococcota</taxon>
        <taxon>Polyangia</taxon>
        <taxon>Polyangiales</taxon>
        <taxon>Labilitrichaceae</taxon>
        <taxon>Labilithrix</taxon>
    </lineage>
</organism>
<evidence type="ECO:0000313" key="7">
    <source>
        <dbReference type="EMBL" id="AKU97738.1"/>
    </source>
</evidence>
<dbReference type="SUPFAM" id="SSF51445">
    <property type="entry name" value="(Trans)glycosidases"/>
    <property type="match status" value="1"/>
</dbReference>
<evidence type="ECO:0000259" key="5">
    <source>
        <dbReference type="PROSITE" id="PS50228"/>
    </source>
</evidence>
<evidence type="ECO:0000313" key="8">
    <source>
        <dbReference type="Proteomes" id="UP000064967"/>
    </source>
</evidence>
<dbReference type="Proteomes" id="UP000064967">
    <property type="component" value="Chromosome"/>
</dbReference>
<dbReference type="Gene3D" id="3.20.20.80">
    <property type="entry name" value="Glycosidases"/>
    <property type="match status" value="1"/>
</dbReference>
<dbReference type="InterPro" id="IPR022790">
    <property type="entry name" value="GH26_dom"/>
</dbReference>
<name>A0A0K1PW46_9BACT</name>
<reference evidence="7 8" key="1">
    <citation type="submission" date="2015-08" db="EMBL/GenBank/DDBJ databases">
        <authorList>
            <person name="Babu N.S."/>
            <person name="Beckwith C.J."/>
            <person name="Beseler K.G."/>
            <person name="Brison A."/>
            <person name="Carone J.V."/>
            <person name="Caskin T.P."/>
            <person name="Diamond M."/>
            <person name="Durham M.E."/>
            <person name="Foxe J.M."/>
            <person name="Go M."/>
            <person name="Henderson B.A."/>
            <person name="Jones I.B."/>
            <person name="McGettigan J.A."/>
            <person name="Micheletti S.J."/>
            <person name="Nasrallah M.E."/>
            <person name="Ortiz D."/>
            <person name="Piller C.R."/>
            <person name="Privatt S.R."/>
            <person name="Schneider S.L."/>
            <person name="Sharp S."/>
            <person name="Smith T.C."/>
            <person name="Stanton J.D."/>
            <person name="Ullery H.E."/>
            <person name="Wilson R.J."/>
            <person name="Serrano M.G."/>
            <person name="Buck G."/>
            <person name="Lee V."/>
            <person name="Wang Y."/>
            <person name="Carvalho R."/>
            <person name="Voegtly L."/>
            <person name="Shi R."/>
            <person name="Duckworth R."/>
            <person name="Johnson A."/>
            <person name="Loviza R."/>
            <person name="Walstead R."/>
            <person name="Shah Z."/>
            <person name="Kiflezghi M."/>
            <person name="Wade K."/>
            <person name="Ball S.L."/>
            <person name="Bradley K.W."/>
            <person name="Asai D.J."/>
            <person name="Bowman C.A."/>
            <person name="Russell D.A."/>
            <person name="Pope W.H."/>
            <person name="Jacobs-Sera D."/>
            <person name="Hendrix R.W."/>
            <person name="Hatfull G.F."/>
        </authorList>
    </citation>
    <scope>NUCLEOTIDE SEQUENCE [LARGE SCALE GENOMIC DNA]</scope>
    <source>
        <strain evidence="7 8">DSM 27648</strain>
    </source>
</reference>
<feature type="active site" description="Nucleophile" evidence="3">
    <location>
        <position position="460"/>
    </location>
</feature>
<feature type="domain" description="SUEL-type lectin" evidence="5">
    <location>
        <begin position="28"/>
        <end position="113"/>
    </location>
</feature>
<feature type="domain" description="SUEL-type lectin" evidence="5">
    <location>
        <begin position="137"/>
        <end position="222"/>
    </location>
</feature>
<gene>
    <name evidence="7" type="ORF">AKJ09_04402</name>
</gene>
<dbReference type="GO" id="GO:0004553">
    <property type="term" value="F:hydrolase activity, hydrolyzing O-glycosyl compounds"/>
    <property type="evidence" value="ECO:0007669"/>
    <property type="project" value="InterPro"/>
</dbReference>
<dbReference type="AlphaFoldDB" id="A0A0K1PW46"/>
<feature type="domain" description="GH26" evidence="6">
    <location>
        <begin position="229"/>
        <end position="531"/>
    </location>
</feature>
<evidence type="ECO:0000259" key="6">
    <source>
        <dbReference type="PROSITE" id="PS51764"/>
    </source>
</evidence>
<sequence>MLVAACSAAPEEIGVESSALGSNQCVSAKEQSTANIACPAGQTITKVVFASYGTPAGVCGGFSAGACNASTSTSVLSSKCVGKNACQIGSNNGVFGDPCPGTQKTLLAQVECSGGGGTTTPIDPTPTQGSSQVCASVNQNANAVLTCPSGQTISSIGFASYGTPTGACGSFAASSCNEPSSKSKVEAECLGKSTCTINANDGYFGDPCWGVSKALKIQATCSGSTSGEPTTPTTPPTPPATSDGKVYLGAYPGNGGCVYPAIENCVSWYEQQVGKKMAIVHAFSSFENGWDDWFTRVSQSGHTLMLTINPASKAIPDILAGVYDADLKRWGKAAADHSSGPIFFRYMHEMNLPNNPAGWMADHYGAANYIAAFRRVHDMLNAGAGSNTKIIHVWAPNVFWGAANASNSIWFKPYYPGDAYADWVGLDGYPMSPTDSFDAQFGPSLALLESMTSHPIMIAEYGVVEMNPVGTWKANWFTDLFGAQVGKHPQLKALFYQDGTDGGTDHRIDTSAQAVAAFKAAIAPAKFASSYP</sequence>
<dbReference type="STRING" id="1391654.AKJ09_04402"/>
<dbReference type="Pfam" id="PF02156">
    <property type="entry name" value="Glyco_hydro_26"/>
    <property type="match status" value="1"/>
</dbReference>
<dbReference type="Gene3D" id="2.60.120.740">
    <property type="match status" value="2"/>
</dbReference>
<keyword evidence="2 3" id="KW-0326">Glycosidase</keyword>
<dbReference type="PROSITE" id="PS50228">
    <property type="entry name" value="SUEL_LECTIN"/>
    <property type="match status" value="2"/>
</dbReference>
<dbReference type="InterPro" id="IPR000922">
    <property type="entry name" value="Lectin_gal-bd_dom"/>
</dbReference>
<evidence type="ECO:0000256" key="4">
    <source>
        <dbReference type="SAM" id="MobiDB-lite"/>
    </source>
</evidence>